<dbReference type="PANTHER" id="PTHR23024:SF24">
    <property type="entry name" value="ALPHA_BETA HYDROLASE FOLD-3 DOMAIN-CONTAINING PROTEIN"/>
    <property type="match status" value="1"/>
</dbReference>
<evidence type="ECO:0000313" key="2">
    <source>
        <dbReference type="EMBL" id="KAK5089614.1"/>
    </source>
</evidence>
<feature type="domain" description="Alpha/beta hydrolase fold-3" evidence="1">
    <location>
        <begin position="92"/>
        <end position="247"/>
    </location>
</feature>
<dbReference type="SUPFAM" id="SSF53474">
    <property type="entry name" value="alpha/beta-Hydrolases"/>
    <property type="match status" value="1"/>
</dbReference>
<dbReference type="EMBL" id="JAVRRG010000074">
    <property type="protein sequence ID" value="KAK5089614.1"/>
    <property type="molecule type" value="Genomic_DNA"/>
</dbReference>
<dbReference type="InterPro" id="IPR050466">
    <property type="entry name" value="Carboxylest/Gibb_receptor"/>
</dbReference>
<dbReference type="PANTHER" id="PTHR23024">
    <property type="entry name" value="ARYLACETAMIDE DEACETYLASE"/>
    <property type="match status" value="1"/>
</dbReference>
<reference evidence="2 3" key="1">
    <citation type="submission" date="2023-08" db="EMBL/GenBank/DDBJ databases">
        <title>Black Yeasts Isolated from many extreme environments.</title>
        <authorList>
            <person name="Coleine C."/>
            <person name="Stajich J.E."/>
            <person name="Selbmann L."/>
        </authorList>
    </citation>
    <scope>NUCLEOTIDE SEQUENCE [LARGE SCALE GENOMIC DNA]</scope>
    <source>
        <strain evidence="2 3">CCFEE 5885</strain>
    </source>
</reference>
<accession>A0ABR0K745</accession>
<name>A0ABR0K745_9EURO</name>
<keyword evidence="3" id="KW-1185">Reference proteome</keyword>
<dbReference type="Proteomes" id="UP001345013">
    <property type="component" value="Unassembled WGS sequence"/>
</dbReference>
<protein>
    <recommendedName>
        <fullName evidence="1">Alpha/beta hydrolase fold-3 domain-containing protein</fullName>
    </recommendedName>
</protein>
<evidence type="ECO:0000259" key="1">
    <source>
        <dbReference type="Pfam" id="PF07859"/>
    </source>
</evidence>
<gene>
    <name evidence="2" type="ORF">LTR24_006075</name>
</gene>
<dbReference type="Gene3D" id="3.40.50.1820">
    <property type="entry name" value="alpha/beta hydrolase"/>
    <property type="match status" value="1"/>
</dbReference>
<organism evidence="2 3">
    <name type="scientific">Lithohypha guttulata</name>
    <dbReference type="NCBI Taxonomy" id="1690604"/>
    <lineage>
        <taxon>Eukaryota</taxon>
        <taxon>Fungi</taxon>
        <taxon>Dikarya</taxon>
        <taxon>Ascomycota</taxon>
        <taxon>Pezizomycotina</taxon>
        <taxon>Eurotiomycetes</taxon>
        <taxon>Chaetothyriomycetidae</taxon>
        <taxon>Chaetothyriales</taxon>
        <taxon>Trichomeriaceae</taxon>
        <taxon>Lithohypha</taxon>
    </lineage>
</organism>
<sequence length="256" mass="28494">MADSNPPSVPREGYRPEWLALEDATGGRIQPTGDFDVDCPAFDNAFSALAKQWPPLDDELDIWDEQTDESCNNTEVRIYKPKAEPGTPLPLMIYFHGGGFFAGTLDTEDAQCRYFAAKTPCLVISVEYPKVVEPGVNLDKIINQFAVPSVPWCRKRAKELGADPSKTFLCGGSAGAMLSSEVAYHYMEKGDTSSVTGLVLLFLVVFPYTYGENGKHKEKFKSWAENGHSQVPIVTRPLVEIVWRKYDQRFATTNVN</sequence>
<proteinExistence type="predicted"/>
<evidence type="ECO:0000313" key="3">
    <source>
        <dbReference type="Proteomes" id="UP001345013"/>
    </source>
</evidence>
<dbReference type="InterPro" id="IPR029058">
    <property type="entry name" value="AB_hydrolase_fold"/>
</dbReference>
<comment type="caution">
    <text evidence="2">The sequence shown here is derived from an EMBL/GenBank/DDBJ whole genome shotgun (WGS) entry which is preliminary data.</text>
</comment>
<dbReference type="Pfam" id="PF07859">
    <property type="entry name" value="Abhydrolase_3"/>
    <property type="match status" value="1"/>
</dbReference>
<dbReference type="InterPro" id="IPR013094">
    <property type="entry name" value="AB_hydrolase_3"/>
</dbReference>